<dbReference type="GO" id="GO:0009791">
    <property type="term" value="P:post-embryonic development"/>
    <property type="evidence" value="ECO:0007669"/>
    <property type="project" value="UniProtKB-ARBA"/>
</dbReference>
<evidence type="ECO:0000256" key="7">
    <source>
        <dbReference type="ARBA" id="ARBA00023242"/>
    </source>
</evidence>
<dbReference type="SMART" id="SM00614">
    <property type="entry name" value="ZnF_BED"/>
    <property type="match status" value="1"/>
</dbReference>
<keyword evidence="4" id="KW-0862">Zinc</keyword>
<dbReference type="Proteomes" id="UP001190700">
    <property type="component" value="Unassembled WGS sequence"/>
</dbReference>
<evidence type="ECO:0000256" key="3">
    <source>
        <dbReference type="ARBA" id="ARBA00022771"/>
    </source>
</evidence>
<gene>
    <name evidence="12" type="ORF">CYMTET_53612</name>
</gene>
<dbReference type="GO" id="GO:0003677">
    <property type="term" value="F:DNA binding"/>
    <property type="evidence" value="ECO:0007669"/>
    <property type="project" value="InterPro"/>
</dbReference>
<feature type="coiled-coil region" evidence="9">
    <location>
        <begin position="89"/>
        <end position="116"/>
    </location>
</feature>
<feature type="region of interest" description="Disordered" evidence="10">
    <location>
        <begin position="1"/>
        <end position="41"/>
    </location>
</feature>
<evidence type="ECO:0000256" key="10">
    <source>
        <dbReference type="SAM" id="MobiDB-lite"/>
    </source>
</evidence>
<evidence type="ECO:0000256" key="2">
    <source>
        <dbReference type="ARBA" id="ARBA00022723"/>
    </source>
</evidence>
<keyword evidence="6" id="KW-0804">Transcription</keyword>
<evidence type="ECO:0000259" key="11">
    <source>
        <dbReference type="PROSITE" id="PS50808"/>
    </source>
</evidence>
<accession>A0AAE0BHS0</accession>
<feature type="compositionally biased region" description="Basic residues" evidence="10">
    <location>
        <begin position="1"/>
        <end position="10"/>
    </location>
</feature>
<keyword evidence="3 8" id="KW-0863">Zinc-finger</keyword>
<dbReference type="PANTHER" id="PTHR46481:SF10">
    <property type="entry name" value="ZINC FINGER BED DOMAIN-CONTAINING PROTEIN 39"/>
    <property type="match status" value="1"/>
</dbReference>
<dbReference type="GO" id="GO:0005634">
    <property type="term" value="C:nucleus"/>
    <property type="evidence" value="ECO:0007669"/>
    <property type="project" value="UniProtKB-SubCell"/>
</dbReference>
<evidence type="ECO:0000256" key="9">
    <source>
        <dbReference type="SAM" id="Coils"/>
    </source>
</evidence>
<keyword evidence="7" id="KW-0539">Nucleus</keyword>
<proteinExistence type="predicted"/>
<comment type="caution">
    <text evidence="12">The sequence shown here is derived from an EMBL/GenBank/DDBJ whole genome shotgun (WGS) entry which is preliminary data.</text>
</comment>
<evidence type="ECO:0000256" key="5">
    <source>
        <dbReference type="ARBA" id="ARBA00023015"/>
    </source>
</evidence>
<reference evidence="12 13" key="1">
    <citation type="journal article" date="2015" name="Genome Biol. Evol.">
        <title>Comparative Genomics of a Bacterivorous Green Alga Reveals Evolutionary Causalities and Consequences of Phago-Mixotrophic Mode of Nutrition.</title>
        <authorList>
            <person name="Burns J.A."/>
            <person name="Paasch A."/>
            <person name="Narechania A."/>
            <person name="Kim E."/>
        </authorList>
    </citation>
    <scope>NUCLEOTIDE SEQUENCE [LARGE SCALE GENOMIC DNA]</scope>
    <source>
        <strain evidence="12 13">PLY_AMNH</strain>
    </source>
</reference>
<feature type="domain" description="BED-type" evidence="11">
    <location>
        <begin position="133"/>
        <end position="192"/>
    </location>
</feature>
<evidence type="ECO:0000256" key="4">
    <source>
        <dbReference type="ARBA" id="ARBA00022833"/>
    </source>
</evidence>
<dbReference type="PANTHER" id="PTHR46481">
    <property type="entry name" value="ZINC FINGER BED DOMAIN-CONTAINING PROTEIN 4"/>
    <property type="match status" value="1"/>
</dbReference>
<dbReference type="PROSITE" id="PS50808">
    <property type="entry name" value="ZF_BED"/>
    <property type="match status" value="1"/>
</dbReference>
<dbReference type="GO" id="GO:0008270">
    <property type="term" value="F:zinc ion binding"/>
    <property type="evidence" value="ECO:0007669"/>
    <property type="project" value="UniProtKB-KW"/>
</dbReference>
<dbReference type="EMBL" id="LGRX02035113">
    <property type="protein sequence ID" value="KAK3236235.1"/>
    <property type="molecule type" value="Genomic_DNA"/>
</dbReference>
<evidence type="ECO:0000256" key="8">
    <source>
        <dbReference type="PROSITE-ProRule" id="PRU00027"/>
    </source>
</evidence>
<keyword evidence="13" id="KW-1185">Reference proteome</keyword>
<dbReference type="InterPro" id="IPR036236">
    <property type="entry name" value="Znf_C2H2_sf"/>
</dbReference>
<dbReference type="InterPro" id="IPR003656">
    <property type="entry name" value="Znf_BED"/>
</dbReference>
<evidence type="ECO:0000313" key="13">
    <source>
        <dbReference type="Proteomes" id="UP001190700"/>
    </source>
</evidence>
<evidence type="ECO:0000313" key="12">
    <source>
        <dbReference type="EMBL" id="KAK3236235.1"/>
    </source>
</evidence>
<keyword evidence="2" id="KW-0479">Metal-binding</keyword>
<keyword evidence="9" id="KW-0175">Coiled coil</keyword>
<keyword evidence="5" id="KW-0805">Transcription regulation</keyword>
<name>A0AAE0BHS0_9CHLO</name>
<evidence type="ECO:0000256" key="1">
    <source>
        <dbReference type="ARBA" id="ARBA00004123"/>
    </source>
</evidence>
<dbReference type="SUPFAM" id="SSF57667">
    <property type="entry name" value="beta-beta-alpha zinc fingers"/>
    <property type="match status" value="1"/>
</dbReference>
<dbReference type="AlphaFoldDB" id="A0AAE0BHS0"/>
<evidence type="ECO:0000256" key="6">
    <source>
        <dbReference type="ARBA" id="ARBA00023163"/>
    </source>
</evidence>
<organism evidence="12 13">
    <name type="scientific">Cymbomonas tetramitiformis</name>
    <dbReference type="NCBI Taxonomy" id="36881"/>
    <lineage>
        <taxon>Eukaryota</taxon>
        <taxon>Viridiplantae</taxon>
        <taxon>Chlorophyta</taxon>
        <taxon>Pyramimonadophyceae</taxon>
        <taxon>Pyramimonadales</taxon>
        <taxon>Pyramimonadaceae</taxon>
        <taxon>Cymbomonas</taxon>
    </lineage>
</organism>
<sequence>MGGKRGRGPKRASSSGITLKAQGKGLVKRTPQSPFDPAASDSVDYVVSEIKAERLAAHAFPPGGGSSSHRNVWAYSPDHLVGHEHDIAAFRERRKLEAAKEEAEAAKKKSERQAEIDLAAEDADGFEESSGGKRRSPCWKYFKILRDDNNGKIAFVKCTLCPAENKAIPFSGNTTNLRTHPSLVHKDEYCRMLGSNLSTATEESNRSTSSKGTVDALVPQVSREKRDELHKLITRWLVRCRRPLTLPQNDTGFREIFDYIFRGQYRPPCYQLVAHHILALSAEGKERLAEKLKVLLEEGIIPSIGGDIWSQGGIAIFGILVYWLDSDFEMHEHLLGAIPFSEVRHTGPELEKAMKEACAEFGIGQYVAGGDVNAAPSVDTVSDFIHATCSDNASNIVSGWTCFDGHECADHTIALTVKTFLEQPGVKKVFMKLRVMTTHFNPLAAS</sequence>
<dbReference type="InterPro" id="IPR052035">
    <property type="entry name" value="ZnF_BED_domain_contain"/>
</dbReference>
<dbReference type="SUPFAM" id="SSF53098">
    <property type="entry name" value="Ribonuclease H-like"/>
    <property type="match status" value="1"/>
</dbReference>
<protein>
    <recommendedName>
        <fullName evidence="11">BED-type domain-containing protein</fullName>
    </recommendedName>
</protein>
<comment type="subcellular location">
    <subcellularLocation>
        <location evidence="1">Nucleus</location>
    </subcellularLocation>
</comment>
<dbReference type="InterPro" id="IPR012337">
    <property type="entry name" value="RNaseH-like_sf"/>
</dbReference>